<evidence type="ECO:0000256" key="1">
    <source>
        <dbReference type="SAM" id="Phobius"/>
    </source>
</evidence>
<name>A0A9D2F233_9FIRM</name>
<feature type="transmembrane region" description="Helical" evidence="1">
    <location>
        <begin position="179"/>
        <end position="206"/>
    </location>
</feature>
<keyword evidence="1" id="KW-1133">Transmembrane helix</keyword>
<dbReference type="Proteomes" id="UP000824031">
    <property type="component" value="Unassembled WGS sequence"/>
</dbReference>
<reference evidence="2" key="2">
    <citation type="submission" date="2021-04" db="EMBL/GenBank/DDBJ databases">
        <authorList>
            <person name="Gilroy R."/>
        </authorList>
    </citation>
    <scope>NUCLEOTIDE SEQUENCE</scope>
    <source>
        <strain evidence="2">3436</strain>
    </source>
</reference>
<proteinExistence type="predicted"/>
<dbReference type="EMBL" id="DXBO01000076">
    <property type="protein sequence ID" value="HIZ48104.1"/>
    <property type="molecule type" value="Genomic_DNA"/>
</dbReference>
<evidence type="ECO:0000313" key="3">
    <source>
        <dbReference type="Proteomes" id="UP000824031"/>
    </source>
</evidence>
<accession>A0A9D2F233</accession>
<sequence length="262" mass="29005">MKLLKYEWKTTARVLLPVGAGVLGFSLLTGLMNLLLDYPKLPEVVGWLKDTVSVLAVLALIFVAGAVVFVNVQRFYRLLGEQGYLMFSLPVPVWQHIAAKLLCACVWAVLCVPYLIVCSSLLNMDFTWLWSGWSGLTWNPWGVAIVLQVSLVLLAAVCCGYLHMYLCCAIGAQFGQQRLLASIVSYFVLGFVEQIAGTLLMILLAVSMVQSNAWQVWSQALSQNAALSSNLILLVLLVGMMLFSAVLWAVTQWLMTRRLNLV</sequence>
<evidence type="ECO:0000313" key="2">
    <source>
        <dbReference type="EMBL" id="HIZ48104.1"/>
    </source>
</evidence>
<keyword evidence="1" id="KW-0472">Membrane</keyword>
<organism evidence="2 3">
    <name type="scientific">Candidatus Gemmiger excrementavium</name>
    <dbReference type="NCBI Taxonomy" id="2838608"/>
    <lineage>
        <taxon>Bacteria</taxon>
        <taxon>Bacillati</taxon>
        <taxon>Bacillota</taxon>
        <taxon>Clostridia</taxon>
        <taxon>Eubacteriales</taxon>
        <taxon>Gemmiger</taxon>
    </lineage>
</organism>
<feature type="transmembrane region" description="Helical" evidence="1">
    <location>
        <begin position="142"/>
        <end position="167"/>
    </location>
</feature>
<protein>
    <submittedName>
        <fullName evidence="2">Uncharacterized protein</fullName>
    </submittedName>
</protein>
<comment type="caution">
    <text evidence="2">The sequence shown here is derived from an EMBL/GenBank/DDBJ whole genome shotgun (WGS) entry which is preliminary data.</text>
</comment>
<feature type="transmembrane region" description="Helical" evidence="1">
    <location>
        <begin position="226"/>
        <end position="250"/>
    </location>
</feature>
<feature type="transmembrane region" description="Helical" evidence="1">
    <location>
        <begin position="97"/>
        <end position="122"/>
    </location>
</feature>
<reference evidence="2" key="1">
    <citation type="journal article" date="2021" name="PeerJ">
        <title>Extensive microbial diversity within the chicken gut microbiome revealed by metagenomics and culture.</title>
        <authorList>
            <person name="Gilroy R."/>
            <person name="Ravi A."/>
            <person name="Getino M."/>
            <person name="Pursley I."/>
            <person name="Horton D.L."/>
            <person name="Alikhan N.F."/>
            <person name="Baker D."/>
            <person name="Gharbi K."/>
            <person name="Hall N."/>
            <person name="Watson M."/>
            <person name="Adriaenssens E.M."/>
            <person name="Foster-Nyarko E."/>
            <person name="Jarju S."/>
            <person name="Secka A."/>
            <person name="Antonio M."/>
            <person name="Oren A."/>
            <person name="Chaudhuri R.R."/>
            <person name="La Ragione R."/>
            <person name="Hildebrand F."/>
            <person name="Pallen M.J."/>
        </authorList>
    </citation>
    <scope>NUCLEOTIDE SEQUENCE</scope>
    <source>
        <strain evidence="2">3436</strain>
    </source>
</reference>
<gene>
    <name evidence="2" type="ORF">H9810_05240</name>
</gene>
<feature type="transmembrane region" description="Helical" evidence="1">
    <location>
        <begin position="12"/>
        <end position="32"/>
    </location>
</feature>
<keyword evidence="1" id="KW-0812">Transmembrane</keyword>
<dbReference type="AlphaFoldDB" id="A0A9D2F233"/>
<feature type="transmembrane region" description="Helical" evidence="1">
    <location>
        <begin position="52"/>
        <end position="76"/>
    </location>
</feature>